<name>A0A8J6JKR7_9FIRM</name>
<evidence type="ECO:0000313" key="3">
    <source>
        <dbReference type="Proteomes" id="UP000607645"/>
    </source>
</evidence>
<dbReference type="Proteomes" id="UP000607645">
    <property type="component" value="Unassembled WGS sequence"/>
</dbReference>
<feature type="transmembrane region" description="Helical" evidence="1">
    <location>
        <begin position="75"/>
        <end position="95"/>
    </location>
</feature>
<dbReference type="AlphaFoldDB" id="A0A8J6JKR7"/>
<evidence type="ECO:0000256" key="1">
    <source>
        <dbReference type="SAM" id="Phobius"/>
    </source>
</evidence>
<keyword evidence="1" id="KW-0472">Membrane</keyword>
<proteinExistence type="predicted"/>
<keyword evidence="1" id="KW-1133">Transmembrane helix</keyword>
<comment type="caution">
    <text evidence="2">The sequence shown here is derived from an EMBL/GenBank/DDBJ whole genome shotgun (WGS) entry which is preliminary data.</text>
</comment>
<dbReference type="RefSeq" id="WP_186919031.1">
    <property type="nucleotide sequence ID" value="NZ_JACOPQ010000005.1"/>
</dbReference>
<dbReference type="EMBL" id="JACOPQ010000005">
    <property type="protein sequence ID" value="MBC5737079.1"/>
    <property type="molecule type" value="Genomic_DNA"/>
</dbReference>
<organism evidence="2 3">
    <name type="scientific">Lawsonibacter faecis</name>
    <dbReference type="NCBI Taxonomy" id="2763052"/>
    <lineage>
        <taxon>Bacteria</taxon>
        <taxon>Bacillati</taxon>
        <taxon>Bacillota</taxon>
        <taxon>Clostridia</taxon>
        <taxon>Eubacteriales</taxon>
        <taxon>Oscillospiraceae</taxon>
        <taxon>Lawsonibacter</taxon>
    </lineage>
</organism>
<keyword evidence="3" id="KW-1185">Reference proteome</keyword>
<reference evidence="2" key="1">
    <citation type="submission" date="2020-08" db="EMBL/GenBank/DDBJ databases">
        <title>Genome public.</title>
        <authorList>
            <person name="Liu C."/>
            <person name="Sun Q."/>
        </authorList>
    </citation>
    <scope>NUCLEOTIDE SEQUENCE</scope>
    <source>
        <strain evidence="2">NSJ-52</strain>
    </source>
</reference>
<keyword evidence="1" id="KW-0812">Transmembrane</keyword>
<accession>A0A8J6JKR7</accession>
<protein>
    <submittedName>
        <fullName evidence="2">Uncharacterized protein</fullName>
    </submittedName>
</protein>
<feature type="transmembrane region" description="Helical" evidence="1">
    <location>
        <begin position="47"/>
        <end position="69"/>
    </location>
</feature>
<evidence type="ECO:0000313" key="2">
    <source>
        <dbReference type="EMBL" id="MBC5737079.1"/>
    </source>
</evidence>
<gene>
    <name evidence="2" type="ORF">H8S62_08640</name>
</gene>
<sequence>MNDCNAAAQDQKRAESIRRQYIRREDNKIDKLRRLDSKVKAPGKITASVLGVVGALVMGAGMAQVMVWGNMAPGLALGIPGLAAALLAYPVYALITNARKKKYAAEIMRLSGDLMRE</sequence>